<keyword evidence="3" id="KW-0378">Hydrolase</keyword>
<proteinExistence type="inferred from homology"/>
<dbReference type="CDD" id="cd01283">
    <property type="entry name" value="cytidine_deaminase"/>
    <property type="match status" value="1"/>
</dbReference>
<dbReference type="InterPro" id="IPR016193">
    <property type="entry name" value="Cytidine_deaminase-like"/>
</dbReference>
<dbReference type="SUPFAM" id="SSF53927">
    <property type="entry name" value="Cytidine deaminase-like"/>
    <property type="match status" value="1"/>
</dbReference>
<keyword evidence="4" id="KW-0862">Zinc</keyword>
<dbReference type="Pfam" id="PF00383">
    <property type="entry name" value="dCMP_cyt_deam_1"/>
    <property type="match status" value="1"/>
</dbReference>
<dbReference type="Proteomes" id="UP000266188">
    <property type="component" value="Unassembled WGS sequence"/>
</dbReference>
<evidence type="ECO:0000256" key="2">
    <source>
        <dbReference type="ARBA" id="ARBA00022723"/>
    </source>
</evidence>
<evidence type="ECO:0000313" key="6">
    <source>
        <dbReference type="EMBL" id="RJE21730.1"/>
    </source>
</evidence>
<evidence type="ECO:0000256" key="1">
    <source>
        <dbReference type="ARBA" id="ARBA00006576"/>
    </source>
</evidence>
<dbReference type="PROSITE" id="PS00903">
    <property type="entry name" value="CYT_DCMP_DEAMINASES_1"/>
    <property type="match status" value="1"/>
</dbReference>
<feature type="non-terminal residue" evidence="6">
    <location>
        <position position="121"/>
    </location>
</feature>
<dbReference type="GO" id="GO:0055086">
    <property type="term" value="P:nucleobase-containing small molecule metabolic process"/>
    <property type="evidence" value="ECO:0007669"/>
    <property type="project" value="UniProtKB-ARBA"/>
</dbReference>
<dbReference type="PANTHER" id="PTHR11644">
    <property type="entry name" value="CYTIDINE DEAMINASE"/>
    <property type="match status" value="1"/>
</dbReference>
<gene>
    <name evidence="6" type="ORF">PHISCL_05944</name>
</gene>
<evidence type="ECO:0000313" key="7">
    <source>
        <dbReference type="Proteomes" id="UP000266188"/>
    </source>
</evidence>
<protein>
    <submittedName>
        <fullName evidence="6">Blasticidin-S deaminase</fullName>
    </submittedName>
</protein>
<dbReference type="GO" id="GO:0005829">
    <property type="term" value="C:cytosol"/>
    <property type="evidence" value="ECO:0007669"/>
    <property type="project" value="TreeGrafter"/>
</dbReference>
<dbReference type="GO" id="GO:0042802">
    <property type="term" value="F:identical protein binding"/>
    <property type="evidence" value="ECO:0007669"/>
    <property type="project" value="UniProtKB-ARBA"/>
</dbReference>
<comment type="similarity">
    <text evidence="1">Belongs to the cytidine and deoxycytidylate deaminase family.</text>
</comment>
<keyword evidence="7" id="KW-1185">Reference proteome</keyword>
<dbReference type="AlphaFoldDB" id="A0A3A2ZGJ5"/>
<dbReference type="PANTHER" id="PTHR11644:SF2">
    <property type="entry name" value="CYTIDINE DEAMINASE"/>
    <property type="match status" value="1"/>
</dbReference>
<dbReference type="InterPro" id="IPR002125">
    <property type="entry name" value="CMP_dCMP_dom"/>
</dbReference>
<name>A0A3A2ZGJ5_9EURO</name>
<reference evidence="7" key="1">
    <citation type="submission" date="2017-02" db="EMBL/GenBank/DDBJ databases">
        <authorList>
            <person name="Tafer H."/>
            <person name="Lopandic K."/>
        </authorList>
    </citation>
    <scope>NUCLEOTIDE SEQUENCE [LARGE SCALE GENOMIC DNA]</scope>
    <source>
        <strain evidence="7">CBS 366.77</strain>
    </source>
</reference>
<dbReference type="GO" id="GO:0072527">
    <property type="term" value="P:pyrimidine-containing compound metabolic process"/>
    <property type="evidence" value="ECO:0007669"/>
    <property type="project" value="UniProtKB-ARBA"/>
</dbReference>
<feature type="domain" description="CMP/dCMP-type deaminase" evidence="5">
    <location>
        <begin position="8"/>
        <end position="121"/>
    </location>
</feature>
<dbReference type="InterPro" id="IPR050202">
    <property type="entry name" value="Cyt/Deoxycyt_deaminase"/>
</dbReference>
<dbReference type="Gene3D" id="3.40.140.10">
    <property type="entry name" value="Cytidine Deaminase, domain 2"/>
    <property type="match status" value="1"/>
</dbReference>
<dbReference type="STRING" id="2070753.A0A3A2ZGJ5"/>
<dbReference type="EMBL" id="MVGC01000209">
    <property type="protein sequence ID" value="RJE21730.1"/>
    <property type="molecule type" value="Genomic_DNA"/>
</dbReference>
<dbReference type="GO" id="GO:0004126">
    <property type="term" value="F:cytidine deaminase activity"/>
    <property type="evidence" value="ECO:0007669"/>
    <property type="project" value="TreeGrafter"/>
</dbReference>
<evidence type="ECO:0000256" key="3">
    <source>
        <dbReference type="ARBA" id="ARBA00022801"/>
    </source>
</evidence>
<dbReference type="GO" id="GO:0008270">
    <property type="term" value="F:zinc ion binding"/>
    <property type="evidence" value="ECO:0007669"/>
    <property type="project" value="InterPro"/>
</dbReference>
<evidence type="ECO:0000256" key="4">
    <source>
        <dbReference type="ARBA" id="ARBA00022833"/>
    </source>
</evidence>
<sequence>MPLTSSETNLVNLAIKAITQIPKSEDYSVSSAALSEDGQIFTGINVYHFTGGPCAELVTLGVAALAGPPKLTLIVAVSNDGRILSPCGRCRQVLRDLHPGIKVIVPKEGGPEVVGIDDLLP</sequence>
<comment type="caution">
    <text evidence="6">The sequence shown here is derived from an EMBL/GenBank/DDBJ whole genome shotgun (WGS) entry which is preliminary data.</text>
</comment>
<accession>A0A3A2ZGJ5</accession>
<evidence type="ECO:0000259" key="5">
    <source>
        <dbReference type="PROSITE" id="PS51747"/>
    </source>
</evidence>
<dbReference type="OrthoDB" id="414540at2759"/>
<dbReference type="InterPro" id="IPR016192">
    <property type="entry name" value="APOBEC/CMP_deaminase_Zn-bd"/>
</dbReference>
<dbReference type="PROSITE" id="PS51747">
    <property type="entry name" value="CYT_DCMP_DEAMINASES_2"/>
    <property type="match status" value="1"/>
</dbReference>
<organism evidence="6 7">
    <name type="scientific">Aspergillus sclerotialis</name>
    <dbReference type="NCBI Taxonomy" id="2070753"/>
    <lineage>
        <taxon>Eukaryota</taxon>
        <taxon>Fungi</taxon>
        <taxon>Dikarya</taxon>
        <taxon>Ascomycota</taxon>
        <taxon>Pezizomycotina</taxon>
        <taxon>Eurotiomycetes</taxon>
        <taxon>Eurotiomycetidae</taxon>
        <taxon>Eurotiales</taxon>
        <taxon>Aspergillaceae</taxon>
        <taxon>Aspergillus</taxon>
        <taxon>Aspergillus subgen. Polypaecilum</taxon>
    </lineage>
</organism>
<keyword evidence="2" id="KW-0479">Metal-binding</keyword>